<dbReference type="InterPro" id="IPR027443">
    <property type="entry name" value="IPNS-like_sf"/>
</dbReference>
<dbReference type="Pfam" id="PF14226">
    <property type="entry name" value="DIOX_N"/>
    <property type="match status" value="1"/>
</dbReference>
<evidence type="ECO:0000313" key="4">
    <source>
        <dbReference type="EMBL" id="CAG8984174.1"/>
    </source>
</evidence>
<dbReference type="Proteomes" id="UP000701801">
    <property type="component" value="Unassembled WGS sequence"/>
</dbReference>
<dbReference type="Pfam" id="PF03171">
    <property type="entry name" value="2OG-FeII_Oxy"/>
    <property type="match status" value="1"/>
</dbReference>
<comment type="caution">
    <text evidence="4">The sequence shown here is derived from an EMBL/GenBank/DDBJ whole genome shotgun (WGS) entry which is preliminary data.</text>
</comment>
<dbReference type="AlphaFoldDB" id="A0A9N9M4W3"/>
<dbReference type="SUPFAM" id="SSF51197">
    <property type="entry name" value="Clavaminate synthase-like"/>
    <property type="match status" value="1"/>
</dbReference>
<reference evidence="4" key="1">
    <citation type="submission" date="2021-07" db="EMBL/GenBank/DDBJ databases">
        <authorList>
            <person name="Durling M."/>
        </authorList>
    </citation>
    <scope>NUCLEOTIDE SEQUENCE</scope>
</reference>
<evidence type="ECO:0000256" key="1">
    <source>
        <dbReference type="ARBA" id="ARBA00008056"/>
    </source>
</evidence>
<evidence type="ECO:0000313" key="5">
    <source>
        <dbReference type="Proteomes" id="UP000701801"/>
    </source>
</evidence>
<dbReference type="InterPro" id="IPR026992">
    <property type="entry name" value="DIOX_N"/>
</dbReference>
<dbReference type="OrthoDB" id="288590at2759"/>
<name>A0A9N9M4W3_9HELO</name>
<dbReference type="PANTHER" id="PTHR47990">
    <property type="entry name" value="2-OXOGLUTARATE (2OG) AND FE(II)-DEPENDENT OXYGENASE SUPERFAMILY PROTEIN-RELATED"/>
    <property type="match status" value="1"/>
</dbReference>
<evidence type="ECO:0000256" key="2">
    <source>
        <dbReference type="RuleBase" id="RU003682"/>
    </source>
</evidence>
<proteinExistence type="inferred from homology"/>
<keyword evidence="2" id="KW-0408">Iron</keyword>
<evidence type="ECO:0000259" key="3">
    <source>
        <dbReference type="PROSITE" id="PS51471"/>
    </source>
</evidence>
<dbReference type="GO" id="GO:0044283">
    <property type="term" value="P:small molecule biosynthetic process"/>
    <property type="evidence" value="ECO:0007669"/>
    <property type="project" value="UniProtKB-ARBA"/>
</dbReference>
<sequence length="362" mass="40366">MGSNQETEFPVIDFTQYPSNPSEISSQLFDAFHQWGFLVLKGHGIPKGDVEEIFSLSKEFFAQPLEAKQEKPLNLHGQGYDLKESMSATPPRISSTHPNTSPRIGVHEALCFGNITLSPDSNFAPFWTPQKRQTIESFRSKCQSLSALLFTALATQMRISPSFFTTPHNPHKPPGNALRLIHYHPLSNPPRKPDVTPRLCEHTDWGTMTFLFATEPGLEVQTPDGKSWVTAPVVDDAIVVNIADGLCLSTGKTLKSTVHRVTWDVVPWDKERFSVAFFVNANADAPIRVLEQSDAGKFVEKEGAVKATYGDYQNVRIKMIEKHDNHISDEEVAIDPVLWEMVKGLGAGVGEDLEKNDEEVRI</sequence>
<dbReference type="InterPro" id="IPR005123">
    <property type="entry name" value="Oxoglu/Fe-dep_dioxygenase_dom"/>
</dbReference>
<protein>
    <recommendedName>
        <fullName evidence="3">Fe2OG dioxygenase domain-containing protein</fullName>
    </recommendedName>
</protein>
<dbReference type="GO" id="GO:0016491">
    <property type="term" value="F:oxidoreductase activity"/>
    <property type="evidence" value="ECO:0007669"/>
    <property type="project" value="UniProtKB-KW"/>
</dbReference>
<feature type="domain" description="Fe2OG dioxygenase" evidence="3">
    <location>
        <begin position="174"/>
        <end position="281"/>
    </location>
</feature>
<dbReference type="Gene3D" id="2.60.120.330">
    <property type="entry name" value="B-lactam Antibiotic, Isopenicillin N Synthase, Chain"/>
    <property type="match status" value="1"/>
</dbReference>
<keyword evidence="5" id="KW-1185">Reference proteome</keyword>
<dbReference type="InterPro" id="IPR050231">
    <property type="entry name" value="Iron_ascorbate_oxido_reductase"/>
</dbReference>
<keyword evidence="2" id="KW-0560">Oxidoreductase</keyword>
<comment type="similarity">
    <text evidence="1 2">Belongs to the iron/ascorbate-dependent oxidoreductase family.</text>
</comment>
<dbReference type="InterPro" id="IPR044861">
    <property type="entry name" value="IPNS-like_FE2OG_OXY"/>
</dbReference>
<dbReference type="EMBL" id="CAJVRM010000752">
    <property type="protein sequence ID" value="CAG8984174.1"/>
    <property type="molecule type" value="Genomic_DNA"/>
</dbReference>
<dbReference type="PROSITE" id="PS51471">
    <property type="entry name" value="FE2OG_OXY"/>
    <property type="match status" value="1"/>
</dbReference>
<organism evidence="4 5">
    <name type="scientific">Hymenoscyphus albidus</name>
    <dbReference type="NCBI Taxonomy" id="595503"/>
    <lineage>
        <taxon>Eukaryota</taxon>
        <taxon>Fungi</taxon>
        <taxon>Dikarya</taxon>
        <taxon>Ascomycota</taxon>
        <taxon>Pezizomycotina</taxon>
        <taxon>Leotiomycetes</taxon>
        <taxon>Helotiales</taxon>
        <taxon>Helotiaceae</taxon>
        <taxon>Hymenoscyphus</taxon>
    </lineage>
</organism>
<accession>A0A9N9M4W3</accession>
<gene>
    <name evidence="4" type="ORF">HYALB_00008176</name>
</gene>
<dbReference type="GO" id="GO:0046872">
    <property type="term" value="F:metal ion binding"/>
    <property type="evidence" value="ECO:0007669"/>
    <property type="project" value="UniProtKB-KW"/>
</dbReference>
<keyword evidence="2" id="KW-0479">Metal-binding</keyword>